<reference evidence="3 4" key="2">
    <citation type="submission" date="2021-10" db="EMBL/GenBank/DDBJ databases">
        <authorList>
            <person name="Piombo E."/>
        </authorList>
    </citation>
    <scope>NUCLEOTIDE SEQUENCE [LARGE SCALE GENOMIC DNA]</scope>
</reference>
<protein>
    <submittedName>
        <fullName evidence="3">Uncharacterized protein</fullName>
    </submittedName>
</protein>
<evidence type="ECO:0000256" key="1">
    <source>
        <dbReference type="SAM" id="MobiDB-lite"/>
    </source>
</evidence>
<feature type="transmembrane region" description="Helical" evidence="2">
    <location>
        <begin position="136"/>
        <end position="157"/>
    </location>
</feature>
<keyword evidence="2" id="KW-1133">Transmembrane helix</keyword>
<comment type="caution">
    <text evidence="3">The sequence shown here is derived from an EMBL/GenBank/DDBJ whole genome shotgun (WGS) entry which is preliminary data.</text>
</comment>
<keyword evidence="2" id="KW-0472">Membrane</keyword>
<dbReference type="Proteomes" id="UP000754883">
    <property type="component" value="Unassembled WGS sequence"/>
</dbReference>
<sequence length="159" mass="17802">MTHFLLDTIFGTLISTLFNVDFIKHPEDQDTFQLSSATSSWQDSFEEQHATSSQTPSILETPGDLQHARNKRDGTSESTVLTSAPDDTPWKLSDRTEACHGSTGTRNGCSGEVIVVNWYTNEDPANPINWSKWKKLIVFFIINYTSFVVYMASSIYAPA</sequence>
<accession>A0A9N9Y080</accession>
<feature type="region of interest" description="Disordered" evidence="1">
    <location>
        <begin position="47"/>
        <end position="87"/>
    </location>
</feature>
<dbReference type="AlphaFoldDB" id="A0A9N9Y080"/>
<evidence type="ECO:0000313" key="4">
    <source>
        <dbReference type="Proteomes" id="UP000754883"/>
    </source>
</evidence>
<organism evidence="3 4">
    <name type="scientific">Clonostachys byssicola</name>
    <dbReference type="NCBI Taxonomy" id="160290"/>
    <lineage>
        <taxon>Eukaryota</taxon>
        <taxon>Fungi</taxon>
        <taxon>Dikarya</taxon>
        <taxon>Ascomycota</taxon>
        <taxon>Pezizomycotina</taxon>
        <taxon>Sordariomycetes</taxon>
        <taxon>Hypocreomycetidae</taxon>
        <taxon>Hypocreales</taxon>
        <taxon>Bionectriaceae</taxon>
        <taxon>Clonostachys</taxon>
    </lineage>
</organism>
<name>A0A9N9Y080_9HYPO</name>
<evidence type="ECO:0000256" key="2">
    <source>
        <dbReference type="SAM" id="Phobius"/>
    </source>
</evidence>
<keyword evidence="4" id="KW-1185">Reference proteome</keyword>
<proteinExistence type="predicted"/>
<reference evidence="4" key="1">
    <citation type="submission" date="2019-06" db="EMBL/GenBank/DDBJ databases">
        <authorList>
            <person name="Broberg M."/>
        </authorList>
    </citation>
    <scope>NUCLEOTIDE SEQUENCE [LARGE SCALE GENOMIC DNA]</scope>
</reference>
<gene>
    <name evidence="3" type="ORF">CBYS24578_00009211</name>
</gene>
<keyword evidence="2" id="KW-0812">Transmembrane</keyword>
<dbReference type="EMBL" id="CABFNO020001300">
    <property type="protein sequence ID" value="CAG9978482.1"/>
    <property type="molecule type" value="Genomic_DNA"/>
</dbReference>
<evidence type="ECO:0000313" key="3">
    <source>
        <dbReference type="EMBL" id="CAG9978482.1"/>
    </source>
</evidence>